<comment type="cofactor">
    <cofactor evidence="1">
        <name>Zn(2+)</name>
        <dbReference type="ChEBI" id="CHEBI:29105"/>
    </cofactor>
</comment>
<evidence type="ECO:0000256" key="8">
    <source>
        <dbReference type="ARBA" id="ARBA00022737"/>
    </source>
</evidence>
<reference evidence="17" key="1">
    <citation type="journal article" date="2015" name="Nature">
        <title>Complex archaea that bridge the gap between prokaryotes and eukaryotes.</title>
        <authorList>
            <person name="Spang A."/>
            <person name="Saw J.H."/>
            <person name="Jorgensen S.L."/>
            <person name="Zaremba-Niedzwiedzka K."/>
            <person name="Martijn J."/>
            <person name="Lind A.E."/>
            <person name="van Eijk R."/>
            <person name="Schleper C."/>
            <person name="Guy L."/>
            <person name="Ettema T.J."/>
        </authorList>
    </citation>
    <scope>NUCLEOTIDE SEQUENCE</scope>
</reference>
<gene>
    <name evidence="17" type="ORF">LCGC14_0516130</name>
</gene>
<dbReference type="AlphaFoldDB" id="A0A0F9SI85"/>
<evidence type="ECO:0000256" key="1">
    <source>
        <dbReference type="ARBA" id="ARBA00001947"/>
    </source>
</evidence>
<name>A0A0F9SI85_9ZZZZ</name>
<dbReference type="CDD" id="cd06164">
    <property type="entry name" value="S2P-M50_SpoIVFB_CBS"/>
    <property type="match status" value="1"/>
</dbReference>
<dbReference type="InterPro" id="IPR000644">
    <property type="entry name" value="CBS_dom"/>
</dbReference>
<feature type="transmembrane region" description="Helical" evidence="15">
    <location>
        <begin position="109"/>
        <end position="129"/>
    </location>
</feature>
<evidence type="ECO:0000256" key="12">
    <source>
        <dbReference type="ARBA" id="ARBA00023049"/>
    </source>
</evidence>
<evidence type="ECO:0000313" key="17">
    <source>
        <dbReference type="EMBL" id="KKN62007.1"/>
    </source>
</evidence>
<dbReference type="SMART" id="SM00116">
    <property type="entry name" value="CBS"/>
    <property type="match status" value="2"/>
</dbReference>
<keyword evidence="9" id="KW-0378">Hydrolase</keyword>
<comment type="similarity">
    <text evidence="3">Belongs to the peptidase M50B family.</text>
</comment>
<keyword evidence="14 15" id="KW-0472">Membrane</keyword>
<evidence type="ECO:0000256" key="7">
    <source>
        <dbReference type="ARBA" id="ARBA00022723"/>
    </source>
</evidence>
<feature type="transmembrane region" description="Helical" evidence="15">
    <location>
        <begin position="141"/>
        <end position="161"/>
    </location>
</feature>
<evidence type="ECO:0000256" key="15">
    <source>
        <dbReference type="SAM" id="Phobius"/>
    </source>
</evidence>
<keyword evidence="6 15" id="KW-0812">Transmembrane</keyword>
<dbReference type="GO" id="GO:0046872">
    <property type="term" value="F:metal ion binding"/>
    <property type="evidence" value="ECO:0007669"/>
    <property type="project" value="UniProtKB-KW"/>
</dbReference>
<keyword evidence="7" id="KW-0479">Metal-binding</keyword>
<keyword evidence="12" id="KW-0482">Metalloprotease</keyword>
<dbReference type="GO" id="GO:0008237">
    <property type="term" value="F:metallopeptidase activity"/>
    <property type="evidence" value="ECO:0007669"/>
    <property type="project" value="UniProtKB-KW"/>
</dbReference>
<evidence type="ECO:0000256" key="5">
    <source>
        <dbReference type="ARBA" id="ARBA00022670"/>
    </source>
</evidence>
<protein>
    <recommendedName>
        <fullName evidence="16">CBS domain-containing protein</fullName>
    </recommendedName>
</protein>
<evidence type="ECO:0000256" key="3">
    <source>
        <dbReference type="ARBA" id="ARBA00007931"/>
    </source>
</evidence>
<comment type="caution">
    <text evidence="17">The sequence shown here is derived from an EMBL/GenBank/DDBJ whole genome shotgun (WGS) entry which is preliminary data.</text>
</comment>
<evidence type="ECO:0000259" key="16">
    <source>
        <dbReference type="PROSITE" id="PS51371"/>
    </source>
</evidence>
<organism evidence="17">
    <name type="scientific">marine sediment metagenome</name>
    <dbReference type="NCBI Taxonomy" id="412755"/>
    <lineage>
        <taxon>unclassified sequences</taxon>
        <taxon>metagenomes</taxon>
        <taxon>ecological metagenomes</taxon>
    </lineage>
</organism>
<dbReference type="Pfam" id="PF00571">
    <property type="entry name" value="CBS"/>
    <property type="match status" value="2"/>
</dbReference>
<dbReference type="PANTHER" id="PTHR39188">
    <property type="entry name" value="MEMBRANE-ASSOCIATED ZINC METALLOPROTEASE M50B"/>
    <property type="match status" value="1"/>
</dbReference>
<feature type="domain" description="CBS" evidence="16">
    <location>
        <begin position="253"/>
        <end position="311"/>
    </location>
</feature>
<dbReference type="EMBL" id="LAZR01000638">
    <property type="protein sequence ID" value="KKN62007.1"/>
    <property type="molecule type" value="Genomic_DNA"/>
</dbReference>
<proteinExistence type="inferred from homology"/>
<keyword evidence="10" id="KW-0862">Zinc</keyword>
<dbReference type="PANTHER" id="PTHR39188:SF3">
    <property type="entry name" value="STAGE IV SPORULATION PROTEIN FB"/>
    <property type="match status" value="1"/>
</dbReference>
<dbReference type="GO" id="GO:0005886">
    <property type="term" value="C:plasma membrane"/>
    <property type="evidence" value="ECO:0007669"/>
    <property type="project" value="UniProtKB-SubCell"/>
</dbReference>
<feature type="transmembrane region" description="Helical" evidence="15">
    <location>
        <begin position="50"/>
        <end position="67"/>
    </location>
</feature>
<feature type="transmembrane region" description="Helical" evidence="15">
    <location>
        <begin position="196"/>
        <end position="229"/>
    </location>
</feature>
<evidence type="ECO:0000256" key="4">
    <source>
        <dbReference type="ARBA" id="ARBA00022475"/>
    </source>
</evidence>
<dbReference type="SUPFAM" id="SSF54631">
    <property type="entry name" value="CBS-domain pair"/>
    <property type="match status" value="1"/>
</dbReference>
<evidence type="ECO:0000256" key="2">
    <source>
        <dbReference type="ARBA" id="ARBA00004651"/>
    </source>
</evidence>
<evidence type="ECO:0000256" key="11">
    <source>
        <dbReference type="ARBA" id="ARBA00022989"/>
    </source>
</evidence>
<evidence type="ECO:0000256" key="9">
    <source>
        <dbReference type="ARBA" id="ARBA00022801"/>
    </source>
</evidence>
<dbReference type="InterPro" id="IPR008915">
    <property type="entry name" value="Peptidase_M50"/>
</dbReference>
<evidence type="ECO:0000256" key="14">
    <source>
        <dbReference type="ARBA" id="ARBA00023136"/>
    </source>
</evidence>
<dbReference type="GO" id="GO:0006508">
    <property type="term" value="P:proteolysis"/>
    <property type="evidence" value="ECO:0007669"/>
    <property type="project" value="UniProtKB-KW"/>
</dbReference>
<keyword evidence="8" id="KW-0677">Repeat</keyword>
<evidence type="ECO:0000256" key="10">
    <source>
        <dbReference type="ARBA" id="ARBA00022833"/>
    </source>
</evidence>
<accession>A0A0F9SI85</accession>
<keyword evidence="13" id="KW-0129">CBS domain</keyword>
<dbReference type="InterPro" id="IPR016483">
    <property type="entry name" value="UCP006404_Pept_M50_CBS"/>
</dbReference>
<keyword evidence="11 15" id="KW-1133">Transmembrane helix</keyword>
<dbReference type="PROSITE" id="PS51371">
    <property type="entry name" value="CBS"/>
    <property type="match status" value="1"/>
</dbReference>
<keyword evidence="4" id="KW-1003">Cell membrane</keyword>
<dbReference type="Gene3D" id="3.10.580.10">
    <property type="entry name" value="CBS-domain"/>
    <property type="match status" value="1"/>
</dbReference>
<feature type="transmembrane region" description="Helical" evidence="15">
    <location>
        <begin position="21"/>
        <end position="38"/>
    </location>
</feature>
<dbReference type="InterPro" id="IPR046342">
    <property type="entry name" value="CBS_dom_sf"/>
</dbReference>
<evidence type="ECO:0000256" key="13">
    <source>
        <dbReference type="ARBA" id="ARBA00023122"/>
    </source>
</evidence>
<comment type="subcellular location">
    <subcellularLocation>
        <location evidence="2">Cell membrane</location>
        <topology evidence="2">Multi-pass membrane protein</topology>
    </subcellularLocation>
</comment>
<keyword evidence="5" id="KW-0645">Protease</keyword>
<dbReference type="Pfam" id="PF02163">
    <property type="entry name" value="Peptidase_M50"/>
    <property type="match status" value="2"/>
</dbReference>
<sequence>MFSNAVKLCSIKGFDIKVDPSWLVIASLVTWSLSQHYFPKILPDTTKATHLSMALVAMLGLFSCLLLHELAHSVVARHLGVPIKSITLFIFGGMAELGAEPSSARDEFWIALAGPAMSIALAFGFWILAQSVWLSSTAAPIAEVFSYLAIINLVLALFNLVPAFPLDGGRVLRAYLWHRNGNVLAATKTAARFGEIFAYLIMALGVVALFGGAIALGLWHLMIGGFMLVAARASSSAQMARAVFSGKSVRAIMTPDPVTVNPDTTLSHFVNLAMLRHNVSFVPVVEDGVLLGHMDASVLCGIDREHWGNTRVGDVFVGLEQSPMVTPDLAVSELLEMILTTGRRKFMVMQDHQLRGVVTLADLTRHLNPEKMRCRRPETVDPTHSD</sequence>
<dbReference type="PIRSF" id="PIRSF006404">
    <property type="entry name" value="UCP006404_Pept_M50_CBS"/>
    <property type="match status" value="1"/>
</dbReference>
<evidence type="ECO:0000256" key="6">
    <source>
        <dbReference type="ARBA" id="ARBA00022692"/>
    </source>
</evidence>